<dbReference type="STRING" id="6198.A0A074Z2B0"/>
<dbReference type="OrthoDB" id="338970at2759"/>
<feature type="region of interest" description="Disordered" evidence="5">
    <location>
        <begin position="748"/>
        <end position="772"/>
    </location>
</feature>
<dbReference type="PROSITE" id="PS50878">
    <property type="entry name" value="RT_POL"/>
    <property type="match status" value="1"/>
</dbReference>
<comment type="subcellular location">
    <subcellularLocation>
        <location evidence="1">Nucleus</location>
    </subcellularLocation>
</comment>
<organism evidence="7 8">
    <name type="scientific">Opisthorchis viverrini</name>
    <name type="common">Southeast Asian liver fluke</name>
    <dbReference type="NCBI Taxonomy" id="6198"/>
    <lineage>
        <taxon>Eukaryota</taxon>
        <taxon>Metazoa</taxon>
        <taxon>Spiralia</taxon>
        <taxon>Lophotrochozoa</taxon>
        <taxon>Platyhelminthes</taxon>
        <taxon>Trematoda</taxon>
        <taxon>Digenea</taxon>
        <taxon>Opisthorchiida</taxon>
        <taxon>Opisthorchiata</taxon>
        <taxon>Opisthorchiidae</taxon>
        <taxon>Opisthorchis</taxon>
    </lineage>
</organism>
<dbReference type="GO" id="GO:0017056">
    <property type="term" value="F:structural constituent of nuclear pore"/>
    <property type="evidence" value="ECO:0007669"/>
    <property type="project" value="InterPro"/>
</dbReference>
<dbReference type="InterPro" id="IPR000477">
    <property type="entry name" value="RT_dom"/>
</dbReference>
<evidence type="ECO:0000256" key="3">
    <source>
        <dbReference type="ARBA" id="ARBA00022448"/>
    </source>
</evidence>
<evidence type="ECO:0000313" key="7">
    <source>
        <dbReference type="EMBL" id="KER21128.1"/>
    </source>
</evidence>
<evidence type="ECO:0000256" key="5">
    <source>
        <dbReference type="SAM" id="MobiDB-lite"/>
    </source>
</evidence>
<evidence type="ECO:0000256" key="4">
    <source>
        <dbReference type="ARBA" id="ARBA00023242"/>
    </source>
</evidence>
<dbReference type="InterPro" id="IPR042533">
    <property type="entry name" value="Nucleoporin_Nup155_C_1"/>
</dbReference>
<gene>
    <name evidence="7" type="ORF">T265_10488</name>
</gene>
<dbReference type="PANTHER" id="PTHR10350">
    <property type="entry name" value="NUCLEAR PORE COMPLEX PROTEIN NUP155"/>
    <property type="match status" value="1"/>
</dbReference>
<dbReference type="GeneID" id="20324656"/>
<keyword evidence="4" id="KW-0539">Nucleus</keyword>
<dbReference type="Gene3D" id="1.25.40.450">
    <property type="entry name" value="Nucleoporin, helical domain, N-terminal subdomain"/>
    <property type="match status" value="1"/>
</dbReference>
<dbReference type="Pfam" id="PF08801">
    <property type="entry name" value="Nucleoporin_N"/>
    <property type="match status" value="1"/>
</dbReference>
<dbReference type="Proteomes" id="UP000054324">
    <property type="component" value="Unassembled WGS sequence"/>
</dbReference>
<accession>A0A074Z2B0</accession>
<reference evidence="7 8" key="1">
    <citation type="submission" date="2013-11" db="EMBL/GenBank/DDBJ databases">
        <title>Opisthorchis viverrini - life in the bile duct.</title>
        <authorList>
            <person name="Young N.D."/>
            <person name="Nagarajan N."/>
            <person name="Lin S.J."/>
            <person name="Korhonen P.K."/>
            <person name="Jex A.R."/>
            <person name="Hall R.S."/>
            <person name="Safavi-Hemami H."/>
            <person name="Kaewkong W."/>
            <person name="Bertrand D."/>
            <person name="Gao S."/>
            <person name="Seet Q."/>
            <person name="Wongkham S."/>
            <person name="Teh B.T."/>
            <person name="Wongkham C."/>
            <person name="Intapan P.M."/>
            <person name="Maleewong W."/>
            <person name="Yang X."/>
            <person name="Hu M."/>
            <person name="Wang Z."/>
            <person name="Hofmann A."/>
            <person name="Sternberg P.W."/>
            <person name="Tan P."/>
            <person name="Wang J."/>
            <person name="Gasser R.B."/>
        </authorList>
    </citation>
    <scope>NUCLEOTIDE SEQUENCE [LARGE SCALE GENOMIC DNA]</scope>
</reference>
<feature type="compositionally biased region" description="Polar residues" evidence="5">
    <location>
        <begin position="750"/>
        <end position="760"/>
    </location>
</feature>
<dbReference type="GO" id="GO:0044611">
    <property type="term" value="C:nuclear pore inner ring"/>
    <property type="evidence" value="ECO:0007669"/>
    <property type="project" value="TreeGrafter"/>
</dbReference>
<dbReference type="Gene3D" id="1.20.120.1880">
    <property type="entry name" value="Nucleoporin, helical C-terminal domain"/>
    <property type="match status" value="1"/>
</dbReference>
<evidence type="ECO:0000313" key="8">
    <source>
        <dbReference type="Proteomes" id="UP000054324"/>
    </source>
</evidence>
<dbReference type="InterPro" id="IPR004870">
    <property type="entry name" value="Nucleoporin_Nup155"/>
</dbReference>
<protein>
    <recommendedName>
        <fullName evidence="6">Reverse transcriptase domain-containing protein</fullName>
    </recommendedName>
</protein>
<dbReference type="Gene3D" id="1.25.40.440">
    <property type="entry name" value="Nucleoporin, helical domain, central subdomain"/>
    <property type="match status" value="1"/>
</dbReference>
<evidence type="ECO:0000256" key="2">
    <source>
        <dbReference type="ARBA" id="ARBA00007373"/>
    </source>
</evidence>
<dbReference type="Pfam" id="PF03177">
    <property type="entry name" value="Nucleoporin_C"/>
    <property type="match status" value="2"/>
</dbReference>
<name>A0A074Z2B0_OPIVI</name>
<dbReference type="Gene3D" id="1.20.58.1780">
    <property type="match status" value="1"/>
</dbReference>
<evidence type="ECO:0000259" key="6">
    <source>
        <dbReference type="PROSITE" id="PS50878"/>
    </source>
</evidence>
<dbReference type="InterPro" id="IPR042538">
    <property type="entry name" value="Nucleoporin_Nup155_C_3"/>
</dbReference>
<dbReference type="GO" id="GO:0006405">
    <property type="term" value="P:RNA export from nucleus"/>
    <property type="evidence" value="ECO:0007669"/>
    <property type="project" value="TreeGrafter"/>
</dbReference>
<dbReference type="GO" id="GO:0036228">
    <property type="term" value="P:protein localization to nuclear inner membrane"/>
    <property type="evidence" value="ECO:0007669"/>
    <property type="project" value="TreeGrafter"/>
</dbReference>
<dbReference type="RefSeq" id="XP_009175134.1">
    <property type="nucleotide sequence ID" value="XM_009176870.1"/>
</dbReference>
<dbReference type="KEGG" id="ovi:T265_10488"/>
<dbReference type="GO" id="GO:0006606">
    <property type="term" value="P:protein import into nucleus"/>
    <property type="evidence" value="ECO:0007669"/>
    <property type="project" value="TreeGrafter"/>
</dbReference>
<dbReference type="GO" id="GO:0000972">
    <property type="term" value="P:transcription-dependent tethering of RNA polymerase II gene DNA at nuclear periphery"/>
    <property type="evidence" value="ECO:0007669"/>
    <property type="project" value="TreeGrafter"/>
</dbReference>
<comment type="similarity">
    <text evidence="2">Belongs to the non-repetitive/WGA-negative nucleoporin family.</text>
</comment>
<dbReference type="InterPro" id="IPR014908">
    <property type="entry name" value="Nucleoporin_Nup133/Nup155_N"/>
</dbReference>
<dbReference type="InterPro" id="IPR042537">
    <property type="entry name" value="Nucleoporin_Nup155_C_2"/>
</dbReference>
<evidence type="ECO:0000256" key="1">
    <source>
        <dbReference type="ARBA" id="ARBA00004123"/>
    </source>
</evidence>
<keyword evidence="3" id="KW-0813">Transport</keyword>
<dbReference type="InterPro" id="IPR007187">
    <property type="entry name" value="Nucleoporin_Nup133/Nup155_C"/>
</dbReference>
<dbReference type="EMBL" id="KL596992">
    <property type="protein sequence ID" value="KER21128.1"/>
    <property type="molecule type" value="Genomic_DNA"/>
</dbReference>
<sequence>MRVENGPGNIMRIDSKKDLGTWVSSNLSFSLRHEQSAQKAFAILRMIRCTFSRITRMDFQILYGAYVRALLEYANQVAYSEHTKDVTLTERVQQAATRMVASLKSVDYEARLAMLDFFSLEYRRLRGDLILTYALSEQSLANSFFTVDPANTRGHSSGTCESIRLSKSFRTQSGVHQGCPFCRFFFSFVIDEIIRNNKGLQNPGVQISCEENLVDLEYVDDIVLIFEEGGKVRVFLDEMTKVIPSFGLQFAPKKVMLVDVQSLNTPLTIQGEVLEIVERFTYLGSCISSDCSVTDEVNARICKARIAFANLKPLWRQNGLSVNLNGRKTVGSSGTRELDYPSMRFHAGGELEVHKSFSLPPELIEKFAGMFFYPFLSFTHPTLPSSPRNAEQLSDGHIHVVQSSLGDDRQRTVYVELRGWVCIIDSNVETVCFYSDDLAYYDGIKDTIICVGLAQPRVGVLPDRIQHLLCIATALELFVLGVTYSTTAGAPIGHHGEVLHVLPDPLYCLPTDNYTVTCMECTTDGRMFLGTQEGSLLELNYSPIPGWTGDPSVPLSRTGPCTLINHSASAISLLLPAVLTTGFRTTDAICQLVSDPTRQLLYLRTENSNLAVYSYSIKATVGTSLTRSAQLSSSDLAYTASGVVRSVDKAQFRSIASVLPLFGGPFHLMAVTKTGIRLYFGEQLRLLHIRLPPTSPYGRLGLGEVKLVAETRGTVVLISALPPNAASIGTARPLLTKTSDTQPFVPVPPTTLSSPISSGSVTGGEPDTSTRSSYDVPPNILYTLSPDPYPWTPNLTEVCTTAWCVGGVWALTVLPSDEPVSLDFAFSRNTTSPCPRGQPPVVLTQHLDPPYRRLLLISAQGLVHLRLPSPIVRLKEFLLREVSSRLLNTSVNLFPEQPPLLTPGSFVKQTPGVMYPSFGDLDDVSPELLRNTGFLSAYLHQFSPDEAICAALIIGSAHSSLGESDNRGLGVAVEQAVLFFAAEAAQFWVPAVRRPNPGSGALIRQSALTSSQGTSQPIDRALFSGMFLFSGITVFLARMARTFWRSPLFRDASAVSNGSLAKSNQSSGLIGSWMRSFVNVLASASPLRGGRSTTEENRPVISRLDPNEITWLIHQLSYLQRFLQRQLKLRGGWLRASTAGLTSHPEKSAAGDESSDQVDGILLQRLSEELDKLLGAMLEILEFWRIFSEHAVHRIAENLTSDQRALLLQVPFESYTLCLLDSSQSTAQPLLIQKEFTTPTSPTTPPHASFGANVGLDLISALINALIEYYLTESGRDVDSGISLDVITTRLRSNCPTLFANEDAISAKASECLIQAILLRSTLPTVEAESPVDASVDDTLSRIDELIANAQELYAEAGPGLDLEGAVTRLEACGAWRGAVALCLAVANKRDPNDVAVDCLKTGRRPSTDPIAVDGKRGVVEPRNRRQFYAQSELSATEGRYDAYHHAVRCFERLWVLCQLPPSATDLLNQSSFTDIKQTAKLGTLSGACLLEVTPSPSSARTLLYSILQEEVVQSTDVLAHFEVFSWLISHGLTDTAVALNSPHLEAYLRSRLRQCPDDPDLRCLLWRQLERRGSRLEAAQVLEHLAVTPCRKLTLEARLDFAARAIVTVRALPIAQQDVDYLHDLESRLELGQLQHQLCVELSQLLDSRRSAAYSPRRTRSPLRPVTDGELQEAIFKLSHGPLLSLSEMFTDYADKFGLHECKLVLLWVGDSQDAALINAIWRDLLRSILNTAGPTSAYIPGTKLSSPLRTVDAETRRRNVDSSHKLAELAIVDCLARLGNRFSVDGSLSSIKSQTFFPLGEILSTLEYYAVQQKLPCTWVPTILRDTRLTCSSSIVEAYDTLLHSKNTLWRHSDVRSRLFSAFVTVIEDFLNVVSIQLPARQRMLQIGRILDRVTSNLVDLNSTSTKESKDTQTPRVIERLRHVHDQLQRFYR</sequence>
<keyword evidence="8" id="KW-1185">Reference proteome</keyword>
<dbReference type="PANTHER" id="PTHR10350:SF6">
    <property type="entry name" value="NUCLEAR PORE COMPLEX PROTEIN NUP155"/>
    <property type="match status" value="1"/>
</dbReference>
<dbReference type="CTD" id="20324656"/>
<proteinExistence type="inferred from homology"/>
<feature type="domain" description="Reverse transcriptase" evidence="6">
    <location>
        <begin position="1"/>
        <end position="287"/>
    </location>
</feature>